<comment type="similarity">
    <text evidence="2">Belongs to the thymosin beta family.</text>
</comment>
<dbReference type="RefSeq" id="XP_008705882.1">
    <property type="nucleotide sequence ID" value="XM_008707660.2"/>
</dbReference>
<dbReference type="GO" id="GO:0003785">
    <property type="term" value="F:actin monomer binding"/>
    <property type="evidence" value="ECO:0007669"/>
    <property type="project" value="InterPro"/>
</dbReference>
<evidence type="ECO:0000256" key="2">
    <source>
        <dbReference type="ARBA" id="ARBA00009511"/>
    </source>
</evidence>
<dbReference type="PANTHER" id="PTHR12021">
    <property type="entry name" value="THYMOSIN BETA"/>
    <property type="match status" value="1"/>
</dbReference>
<keyword evidence="4" id="KW-0206">Cytoskeleton</keyword>
<dbReference type="Proteomes" id="UP000261680">
    <property type="component" value="Unplaced"/>
</dbReference>
<dbReference type="GeneID" id="103678316"/>
<feature type="region of interest" description="Disordered" evidence="5">
    <location>
        <begin position="1"/>
        <end position="42"/>
    </location>
</feature>
<keyword evidence="6" id="KW-1185">Reference proteome</keyword>
<protein>
    <submittedName>
        <fullName evidence="7">Thymosin beta-4-like</fullName>
    </submittedName>
</protein>
<proteinExistence type="inferred from homology"/>
<dbReference type="GO" id="GO:0005737">
    <property type="term" value="C:cytoplasm"/>
    <property type="evidence" value="ECO:0007669"/>
    <property type="project" value="TreeGrafter"/>
</dbReference>
<dbReference type="GO" id="GO:0030334">
    <property type="term" value="P:regulation of cell migration"/>
    <property type="evidence" value="ECO:0007669"/>
    <property type="project" value="TreeGrafter"/>
</dbReference>
<gene>
    <name evidence="7" type="primary">LOC103678316</name>
</gene>
<evidence type="ECO:0000256" key="1">
    <source>
        <dbReference type="ARBA" id="ARBA00004245"/>
    </source>
</evidence>
<name>A0A384DFT9_URSMA</name>
<dbReference type="FunFam" id="1.20.5.520:FF:000001">
    <property type="entry name" value="Thymosin beta"/>
    <property type="match status" value="1"/>
</dbReference>
<dbReference type="SMART" id="SM00152">
    <property type="entry name" value="THY"/>
    <property type="match status" value="1"/>
</dbReference>
<accession>A0A384DFT9</accession>
<dbReference type="Pfam" id="PF01290">
    <property type="entry name" value="Thymosin"/>
    <property type="match status" value="1"/>
</dbReference>
<evidence type="ECO:0000313" key="7">
    <source>
        <dbReference type="RefSeq" id="XP_008705882.1"/>
    </source>
</evidence>
<evidence type="ECO:0000256" key="5">
    <source>
        <dbReference type="SAM" id="MobiDB-lite"/>
    </source>
</evidence>
<dbReference type="AlphaFoldDB" id="A0A384DFT9"/>
<dbReference type="KEGG" id="umr:103678316"/>
<dbReference type="Gene3D" id="1.20.5.520">
    <property type="entry name" value="Single helix bin"/>
    <property type="match status" value="1"/>
</dbReference>
<keyword evidence="3" id="KW-0963">Cytoplasm</keyword>
<feature type="compositionally biased region" description="Basic and acidic residues" evidence="5">
    <location>
        <begin position="1"/>
        <end position="25"/>
    </location>
</feature>
<evidence type="ECO:0000256" key="3">
    <source>
        <dbReference type="ARBA" id="ARBA00022490"/>
    </source>
</evidence>
<reference evidence="7" key="1">
    <citation type="submission" date="2025-08" db="UniProtKB">
        <authorList>
            <consortium name="RefSeq"/>
        </authorList>
    </citation>
    <scope>IDENTIFICATION</scope>
    <source>
        <tissue evidence="7">Whole blood</tissue>
    </source>
</reference>
<organism evidence="6 7">
    <name type="scientific">Ursus maritimus</name>
    <name type="common">Polar bear</name>
    <name type="synonym">Thalarctos maritimus</name>
    <dbReference type="NCBI Taxonomy" id="29073"/>
    <lineage>
        <taxon>Eukaryota</taxon>
        <taxon>Metazoa</taxon>
        <taxon>Chordata</taxon>
        <taxon>Craniata</taxon>
        <taxon>Vertebrata</taxon>
        <taxon>Euteleostomi</taxon>
        <taxon>Mammalia</taxon>
        <taxon>Eutheria</taxon>
        <taxon>Laurasiatheria</taxon>
        <taxon>Carnivora</taxon>
        <taxon>Caniformia</taxon>
        <taxon>Ursidae</taxon>
        <taxon>Ursus</taxon>
    </lineage>
</organism>
<comment type="subcellular location">
    <subcellularLocation>
        <location evidence="1">Cytoplasm</location>
        <location evidence="1">Cytoskeleton</location>
    </subcellularLocation>
</comment>
<evidence type="ECO:0000256" key="4">
    <source>
        <dbReference type="ARBA" id="ARBA00023212"/>
    </source>
</evidence>
<dbReference type="InterPro" id="IPR001152">
    <property type="entry name" value="Beta-thymosin"/>
</dbReference>
<dbReference type="GO" id="GO:0007015">
    <property type="term" value="P:actin filament organization"/>
    <property type="evidence" value="ECO:0007669"/>
    <property type="project" value="InterPro"/>
</dbReference>
<evidence type="ECO:0000313" key="6">
    <source>
        <dbReference type="Proteomes" id="UP000261680"/>
    </source>
</evidence>
<dbReference type="GO" id="GO:0005856">
    <property type="term" value="C:cytoskeleton"/>
    <property type="evidence" value="ECO:0007669"/>
    <property type="project" value="UniProtKB-SubCell"/>
</dbReference>
<dbReference type="PANTHER" id="PTHR12021:SF17">
    <property type="entry name" value="THYMOSIN BETA"/>
    <property type="match status" value="1"/>
</dbReference>
<sequence>MSHKPDMAEIEKFSKSKLKKIETQEKNYYPQKKQPKKQAGKW</sequence>
<dbReference type="InterPro" id="IPR038386">
    <property type="entry name" value="Beta-thymosin_sf"/>
</dbReference>
<feature type="compositionally biased region" description="Basic residues" evidence="5">
    <location>
        <begin position="33"/>
        <end position="42"/>
    </location>
</feature>